<dbReference type="OrthoDB" id="9784272at2"/>
<dbReference type="InterPro" id="IPR013249">
    <property type="entry name" value="RNA_pol_sigma70_r4_t2"/>
</dbReference>
<evidence type="ECO:0000256" key="2">
    <source>
        <dbReference type="ARBA" id="ARBA00023015"/>
    </source>
</evidence>
<dbReference type="SUPFAM" id="SSF88659">
    <property type="entry name" value="Sigma3 and sigma4 domains of RNA polymerase sigma factors"/>
    <property type="match status" value="1"/>
</dbReference>
<evidence type="ECO:0000256" key="3">
    <source>
        <dbReference type="ARBA" id="ARBA00023082"/>
    </source>
</evidence>
<keyword evidence="3" id="KW-0731">Sigma factor</keyword>
<dbReference type="SUPFAM" id="SSF88946">
    <property type="entry name" value="Sigma2 domain of RNA polymerase sigma factors"/>
    <property type="match status" value="1"/>
</dbReference>
<evidence type="ECO:0000256" key="4">
    <source>
        <dbReference type="ARBA" id="ARBA00023125"/>
    </source>
</evidence>
<comment type="caution">
    <text evidence="8">The sequence shown here is derived from an EMBL/GenBank/DDBJ whole genome shotgun (WGS) entry which is preliminary data.</text>
</comment>
<feature type="domain" description="RNA polymerase sigma-70 region 2" evidence="6">
    <location>
        <begin position="26"/>
        <end position="93"/>
    </location>
</feature>
<dbReference type="Proteomes" id="UP000197446">
    <property type="component" value="Unassembled WGS sequence"/>
</dbReference>
<dbReference type="GO" id="GO:0006352">
    <property type="term" value="P:DNA-templated transcription initiation"/>
    <property type="evidence" value="ECO:0007669"/>
    <property type="project" value="InterPro"/>
</dbReference>
<dbReference type="RefSeq" id="WP_088481548.1">
    <property type="nucleotide sequence ID" value="NZ_JBCNLH010000006.1"/>
</dbReference>
<dbReference type="GO" id="GO:0016987">
    <property type="term" value="F:sigma factor activity"/>
    <property type="evidence" value="ECO:0007669"/>
    <property type="project" value="UniProtKB-KW"/>
</dbReference>
<dbReference type="AlphaFoldDB" id="A0A254NGH9"/>
<feature type="domain" description="RNA polymerase sigma factor 70 region 4 type 2" evidence="7">
    <location>
        <begin position="127"/>
        <end position="179"/>
    </location>
</feature>
<keyword evidence="9" id="KW-1185">Reference proteome</keyword>
<evidence type="ECO:0000259" key="6">
    <source>
        <dbReference type="Pfam" id="PF04542"/>
    </source>
</evidence>
<comment type="similarity">
    <text evidence="1">Belongs to the sigma-70 factor family. ECF subfamily.</text>
</comment>
<dbReference type="InterPro" id="IPR036388">
    <property type="entry name" value="WH-like_DNA-bd_sf"/>
</dbReference>
<dbReference type="NCBIfam" id="TIGR02937">
    <property type="entry name" value="sigma70-ECF"/>
    <property type="match status" value="1"/>
</dbReference>
<dbReference type="InterPro" id="IPR013325">
    <property type="entry name" value="RNA_pol_sigma_r2"/>
</dbReference>
<dbReference type="InterPro" id="IPR014284">
    <property type="entry name" value="RNA_pol_sigma-70_dom"/>
</dbReference>
<dbReference type="PANTHER" id="PTHR43133:SF8">
    <property type="entry name" value="RNA POLYMERASE SIGMA FACTOR HI_1459-RELATED"/>
    <property type="match status" value="1"/>
</dbReference>
<dbReference type="InterPro" id="IPR013324">
    <property type="entry name" value="RNA_pol_sigma_r3/r4-like"/>
</dbReference>
<dbReference type="Pfam" id="PF04542">
    <property type="entry name" value="Sigma70_r2"/>
    <property type="match status" value="1"/>
</dbReference>
<dbReference type="Pfam" id="PF08281">
    <property type="entry name" value="Sigma70_r4_2"/>
    <property type="match status" value="1"/>
</dbReference>
<keyword evidence="2" id="KW-0805">Transcription regulation</keyword>
<evidence type="ECO:0000256" key="5">
    <source>
        <dbReference type="ARBA" id="ARBA00023163"/>
    </source>
</evidence>
<dbReference type="InterPro" id="IPR039425">
    <property type="entry name" value="RNA_pol_sigma-70-like"/>
</dbReference>
<evidence type="ECO:0000313" key="9">
    <source>
        <dbReference type="Proteomes" id="UP000197446"/>
    </source>
</evidence>
<dbReference type="Gene3D" id="1.10.1740.10">
    <property type="match status" value="1"/>
</dbReference>
<evidence type="ECO:0000256" key="1">
    <source>
        <dbReference type="ARBA" id="ARBA00010641"/>
    </source>
</evidence>
<evidence type="ECO:0000259" key="7">
    <source>
        <dbReference type="Pfam" id="PF08281"/>
    </source>
</evidence>
<name>A0A254NGH9_9BURK</name>
<keyword evidence="4" id="KW-0238">DNA-binding</keyword>
<dbReference type="GO" id="GO:0003677">
    <property type="term" value="F:DNA binding"/>
    <property type="evidence" value="ECO:0007669"/>
    <property type="project" value="UniProtKB-KW"/>
</dbReference>
<proteinExistence type="inferred from homology"/>
<reference evidence="8 9" key="1">
    <citation type="journal article" date="2007" name="Int. J. Syst. Evol. Microbiol.">
        <title>Description of Pelomonas aquatica sp. nov. and Pelomonas puraquae sp. nov., isolated from industrial and haemodialysis water.</title>
        <authorList>
            <person name="Gomila M."/>
            <person name="Bowien B."/>
            <person name="Falsen E."/>
            <person name="Moore E.R."/>
            <person name="Lalucat J."/>
        </authorList>
    </citation>
    <scope>NUCLEOTIDE SEQUENCE [LARGE SCALE GENOMIC DNA]</scope>
    <source>
        <strain evidence="8 9">CCUG 52769</strain>
    </source>
</reference>
<dbReference type="EMBL" id="NISI01000001">
    <property type="protein sequence ID" value="OWR05337.1"/>
    <property type="molecule type" value="Genomic_DNA"/>
</dbReference>
<protein>
    <submittedName>
        <fullName evidence="8">RNA polymerase subunit sigma-24</fullName>
    </submittedName>
</protein>
<accession>A0A254NGH9</accession>
<keyword evidence="5" id="KW-0804">Transcription</keyword>
<gene>
    <name evidence="8" type="ORF">CDO81_02410</name>
</gene>
<dbReference type="Gene3D" id="1.10.10.10">
    <property type="entry name" value="Winged helix-like DNA-binding domain superfamily/Winged helix DNA-binding domain"/>
    <property type="match status" value="1"/>
</dbReference>
<organism evidence="8 9">
    <name type="scientific">Roseateles puraquae</name>
    <dbReference type="NCBI Taxonomy" id="431059"/>
    <lineage>
        <taxon>Bacteria</taxon>
        <taxon>Pseudomonadati</taxon>
        <taxon>Pseudomonadota</taxon>
        <taxon>Betaproteobacteria</taxon>
        <taxon>Burkholderiales</taxon>
        <taxon>Sphaerotilaceae</taxon>
        <taxon>Roseateles</taxon>
    </lineage>
</organism>
<dbReference type="InterPro" id="IPR007627">
    <property type="entry name" value="RNA_pol_sigma70_r2"/>
</dbReference>
<dbReference type="PANTHER" id="PTHR43133">
    <property type="entry name" value="RNA POLYMERASE ECF-TYPE SIGMA FACTO"/>
    <property type="match status" value="1"/>
</dbReference>
<evidence type="ECO:0000313" key="8">
    <source>
        <dbReference type="EMBL" id="OWR05337.1"/>
    </source>
</evidence>
<sequence>MAESEPADEALIASYLRGDVGAFDRLYRRHDRKTFAFVRQMLHPTDRATVEDLHQDGWLAVAAKASSFAPGKARFSTWLYTVLRNQVLDHLRGRPSRPAGDDDVDPDGLASGVLAPERALAGKRLVEAVERELMALSVEQREAFVLFTVVELSLAELAEVTQAPLETAKTRLRYARDALRHRLRAWRDG</sequence>